<dbReference type="GO" id="GO:0046872">
    <property type="term" value="F:metal ion binding"/>
    <property type="evidence" value="ECO:0007669"/>
    <property type="project" value="UniProtKB-UniRule"/>
</dbReference>
<evidence type="ECO:0000259" key="21">
    <source>
        <dbReference type="PROSITE" id="PS51371"/>
    </source>
</evidence>
<dbReference type="GeneID" id="72366242"/>
<evidence type="ECO:0000256" key="1">
    <source>
        <dbReference type="ARBA" id="ARBA00001958"/>
    </source>
</evidence>
<evidence type="ECO:0000256" key="6">
    <source>
        <dbReference type="ARBA" id="ARBA00022749"/>
    </source>
</evidence>
<evidence type="ECO:0000313" key="22">
    <source>
        <dbReference type="EMBL" id="MDM5281984.1"/>
    </source>
</evidence>
<comment type="catalytic activity">
    <reaction evidence="12 13 20">
        <text>IMP + NAD(+) + H2O = XMP + NADH + H(+)</text>
        <dbReference type="Rhea" id="RHEA:11708"/>
        <dbReference type="ChEBI" id="CHEBI:15377"/>
        <dbReference type="ChEBI" id="CHEBI:15378"/>
        <dbReference type="ChEBI" id="CHEBI:57464"/>
        <dbReference type="ChEBI" id="CHEBI:57540"/>
        <dbReference type="ChEBI" id="CHEBI:57945"/>
        <dbReference type="ChEBI" id="CHEBI:58053"/>
        <dbReference type="EC" id="1.1.1.205"/>
    </reaction>
</comment>
<dbReference type="CDD" id="cd00381">
    <property type="entry name" value="IMPDH"/>
    <property type="match status" value="1"/>
</dbReference>
<protein>
    <recommendedName>
        <fullName evidence="13 20">Inosine-5'-monophosphate dehydrogenase</fullName>
        <shortName evidence="13">IMP dehydrogenase</shortName>
        <shortName evidence="13">IMPD</shortName>
        <shortName evidence="13">IMPDH</shortName>
        <ecNumber evidence="13 20">1.1.1.205</ecNumber>
    </recommendedName>
</protein>
<dbReference type="RefSeq" id="WP_048688703.1">
    <property type="nucleotide sequence ID" value="NZ_CAKKML010000060.1"/>
</dbReference>
<dbReference type="GO" id="GO:0006177">
    <property type="term" value="P:GMP biosynthetic process"/>
    <property type="evidence" value="ECO:0007669"/>
    <property type="project" value="UniProtKB-UniRule"/>
</dbReference>
<evidence type="ECO:0000256" key="3">
    <source>
        <dbReference type="ARBA" id="ARBA00011881"/>
    </source>
</evidence>
<feature type="binding site" evidence="13">
    <location>
        <position position="251"/>
    </location>
    <ligand>
        <name>NAD(+)</name>
        <dbReference type="ChEBI" id="CHEBI:57540"/>
    </ligand>
</feature>
<feature type="binding site" description="in other chain" evidence="13 17">
    <location>
        <position position="305"/>
    </location>
    <ligand>
        <name>K(+)</name>
        <dbReference type="ChEBI" id="CHEBI:29103"/>
        <note>ligand shared between two tetrameric partners</note>
    </ligand>
</feature>
<comment type="caution">
    <text evidence="22">The sequence shown here is derived from an EMBL/GenBank/DDBJ whole genome shotgun (WGS) entry which is preliminary data.</text>
</comment>
<dbReference type="NCBIfam" id="TIGR01302">
    <property type="entry name" value="IMP_dehydrog"/>
    <property type="match status" value="1"/>
</dbReference>
<dbReference type="PROSITE" id="PS00487">
    <property type="entry name" value="IMP_DH_GMP_RED"/>
    <property type="match status" value="1"/>
</dbReference>
<evidence type="ECO:0000313" key="23">
    <source>
        <dbReference type="Proteomes" id="UP001238973"/>
    </source>
</evidence>
<gene>
    <name evidence="13 22" type="primary">guaB</name>
    <name evidence="22" type="ORF">QUF85_01190</name>
</gene>
<evidence type="ECO:0000256" key="13">
    <source>
        <dbReference type="HAMAP-Rule" id="MF_01964"/>
    </source>
</evidence>
<comment type="pathway">
    <text evidence="13 20">Purine metabolism; XMP biosynthesis via de novo pathway; XMP from IMP: step 1/1.</text>
</comment>
<dbReference type="InterPro" id="IPR000644">
    <property type="entry name" value="CBS_dom"/>
</dbReference>
<dbReference type="GO" id="GO:0006183">
    <property type="term" value="P:GTP biosynthetic process"/>
    <property type="evidence" value="ECO:0007669"/>
    <property type="project" value="TreeGrafter"/>
</dbReference>
<keyword evidence="11 18" id="KW-0129">CBS domain</keyword>
<proteinExistence type="inferred from homology"/>
<keyword evidence="5" id="KW-0677">Repeat</keyword>
<evidence type="ECO:0000256" key="18">
    <source>
        <dbReference type="PROSITE-ProRule" id="PRU00703"/>
    </source>
</evidence>
<feature type="binding site" evidence="16">
    <location>
        <begin position="251"/>
        <end position="253"/>
    </location>
    <ligand>
        <name>NAD(+)</name>
        <dbReference type="ChEBI" id="CHEBI:57540"/>
    </ligand>
</feature>
<dbReference type="InterPro" id="IPR013785">
    <property type="entry name" value="Aldolase_TIM"/>
</dbReference>
<keyword evidence="8 13" id="KW-0630">Potassium</keyword>
<dbReference type="FunFam" id="3.20.20.70:FF:000003">
    <property type="entry name" value="GMP reductase"/>
    <property type="match status" value="1"/>
</dbReference>
<feature type="binding site" evidence="13">
    <location>
        <position position="471"/>
    </location>
    <ligand>
        <name>K(+)</name>
        <dbReference type="ChEBI" id="CHEBI:29103"/>
        <note>ligand shared between two tetrameric partners</note>
    </ligand>
</feature>
<evidence type="ECO:0000256" key="8">
    <source>
        <dbReference type="ARBA" id="ARBA00022958"/>
    </source>
</evidence>
<evidence type="ECO:0000256" key="2">
    <source>
        <dbReference type="ARBA" id="ARBA00005502"/>
    </source>
</evidence>
<dbReference type="InterPro" id="IPR005990">
    <property type="entry name" value="IMP_DH"/>
</dbReference>
<dbReference type="PANTHER" id="PTHR11911">
    <property type="entry name" value="INOSINE-5-MONOPHOSPHATE DEHYDROGENASE RELATED"/>
    <property type="match status" value="1"/>
</dbReference>
<keyword evidence="10 13" id="KW-0520">NAD</keyword>
<evidence type="ECO:0000256" key="11">
    <source>
        <dbReference type="ARBA" id="ARBA00023122"/>
    </source>
</evidence>
<evidence type="ECO:0000256" key="4">
    <source>
        <dbReference type="ARBA" id="ARBA00022723"/>
    </source>
</evidence>
<dbReference type="InterPro" id="IPR046342">
    <property type="entry name" value="CBS_dom_sf"/>
</dbReference>
<reference evidence="22" key="1">
    <citation type="submission" date="2023-06" db="EMBL/GenBank/DDBJ databases">
        <title>Comparative genomics of Bacillaceae isolates and their secondary metabolite potential.</title>
        <authorList>
            <person name="Song L."/>
            <person name="Nielsen L.J."/>
            <person name="Mohite O."/>
            <person name="Xu X."/>
            <person name="Weber T."/>
            <person name="Kovacs A.T."/>
        </authorList>
    </citation>
    <scope>NUCLEOTIDE SEQUENCE</scope>
    <source>
        <strain evidence="22">G1S1</strain>
    </source>
</reference>
<comment type="similarity">
    <text evidence="2 13 19">Belongs to the IMPDH/GMPR family.</text>
</comment>
<dbReference type="PROSITE" id="PS51371">
    <property type="entry name" value="CBS"/>
    <property type="match status" value="2"/>
</dbReference>
<dbReference type="SUPFAM" id="SSF51412">
    <property type="entry name" value="Inosine monophosphate dehydrogenase (IMPDH)"/>
    <property type="match status" value="1"/>
</dbReference>
<feature type="active site" description="Thioimidate intermediate" evidence="13 14">
    <location>
        <position position="308"/>
    </location>
</feature>
<comment type="function">
    <text evidence="13">Catalyzes the conversion of inosine 5'-phosphate (IMP) to xanthosine 5'-phosphate (XMP), the first committed and rate-limiting step in the de novo synthesis of guanine nucleotides, and therefore plays an important role in the regulation of cell growth.</text>
</comment>
<name>A0AAJ1V9G5_9BACI</name>
<dbReference type="SMART" id="SM00116">
    <property type="entry name" value="CBS"/>
    <property type="match status" value="2"/>
</dbReference>
<dbReference type="CDD" id="cd04601">
    <property type="entry name" value="CBS_pair_IMPDH"/>
    <property type="match status" value="1"/>
</dbReference>
<comment type="activity regulation">
    <text evidence="13">Mycophenolic acid (MPA) is a non-competitive inhibitor that prevents formation of the closed enzyme conformation by binding to the same site as the amobile flap. In contrast, mizoribine monophosphate (MZP) is a competitive inhibitor that induces the closed conformation. MPA is a potent inhibitor of mammalian IMPDHs but a poor inhibitor of the bacterial enzymes. MZP is a more potent inhibitor of bacterial IMPDH.</text>
</comment>
<dbReference type="GO" id="GO:0000166">
    <property type="term" value="F:nucleotide binding"/>
    <property type="evidence" value="ECO:0007669"/>
    <property type="project" value="UniProtKB-UniRule"/>
</dbReference>
<comment type="cofactor">
    <cofactor evidence="1 13">
        <name>K(+)</name>
        <dbReference type="ChEBI" id="CHEBI:29103"/>
    </cofactor>
</comment>
<feature type="domain" description="CBS" evidence="21">
    <location>
        <begin position="157"/>
        <end position="215"/>
    </location>
</feature>
<evidence type="ECO:0000256" key="17">
    <source>
        <dbReference type="PIRSR" id="PIRSR000130-4"/>
    </source>
</evidence>
<dbReference type="Pfam" id="PF00571">
    <property type="entry name" value="CBS"/>
    <property type="match status" value="2"/>
</dbReference>
<dbReference type="GO" id="GO:0003938">
    <property type="term" value="F:IMP dehydrogenase activity"/>
    <property type="evidence" value="ECO:0007669"/>
    <property type="project" value="UniProtKB-UniRule"/>
</dbReference>
<dbReference type="HAMAP" id="MF_01964">
    <property type="entry name" value="IMPDH"/>
    <property type="match status" value="1"/>
</dbReference>
<feature type="active site" description="Proton acceptor" evidence="13 14">
    <location>
        <position position="404"/>
    </location>
</feature>
<dbReference type="InterPro" id="IPR015875">
    <property type="entry name" value="IMP_DH/GMP_Rdtase_CS"/>
</dbReference>
<dbReference type="Pfam" id="PF00478">
    <property type="entry name" value="IMPDH"/>
    <property type="match status" value="1"/>
</dbReference>
<feature type="binding site" evidence="13 16">
    <location>
        <begin position="301"/>
        <end position="303"/>
    </location>
    <ligand>
        <name>NAD(+)</name>
        <dbReference type="ChEBI" id="CHEBI:57540"/>
    </ligand>
</feature>
<organism evidence="22 23">
    <name type="scientific">Peribacillus frigoritolerans</name>
    <dbReference type="NCBI Taxonomy" id="450367"/>
    <lineage>
        <taxon>Bacteria</taxon>
        <taxon>Bacillati</taxon>
        <taxon>Bacillota</taxon>
        <taxon>Bacilli</taxon>
        <taxon>Bacillales</taxon>
        <taxon>Bacillaceae</taxon>
        <taxon>Peribacillus</taxon>
    </lineage>
</organism>
<evidence type="ECO:0000256" key="7">
    <source>
        <dbReference type="ARBA" id="ARBA00022755"/>
    </source>
</evidence>
<evidence type="ECO:0000256" key="10">
    <source>
        <dbReference type="ARBA" id="ARBA00023027"/>
    </source>
</evidence>
<dbReference type="PIRSF" id="PIRSF000130">
    <property type="entry name" value="IMPDH"/>
    <property type="match status" value="1"/>
</dbReference>
<dbReference type="Gene3D" id="3.20.20.70">
    <property type="entry name" value="Aldolase class I"/>
    <property type="match status" value="1"/>
</dbReference>
<evidence type="ECO:0000256" key="9">
    <source>
        <dbReference type="ARBA" id="ARBA00023002"/>
    </source>
</evidence>
<evidence type="ECO:0000256" key="16">
    <source>
        <dbReference type="PIRSR" id="PIRSR000130-3"/>
    </source>
</evidence>
<feature type="binding site" evidence="13">
    <location>
        <position position="472"/>
    </location>
    <ligand>
        <name>K(+)</name>
        <dbReference type="ChEBI" id="CHEBI:29103"/>
        <note>ligand shared between two tetrameric partners</note>
    </ligand>
</feature>
<keyword evidence="7 13" id="KW-0658">Purine biosynthesis</keyword>
<evidence type="ECO:0000256" key="20">
    <source>
        <dbReference type="RuleBase" id="RU003928"/>
    </source>
</evidence>
<feature type="binding site" evidence="13 15">
    <location>
        <begin position="388"/>
        <end position="392"/>
    </location>
    <ligand>
        <name>IMP</name>
        <dbReference type="ChEBI" id="CHEBI:58053"/>
    </ligand>
</feature>
<evidence type="ECO:0000256" key="14">
    <source>
        <dbReference type="PIRSR" id="PIRSR000130-1"/>
    </source>
</evidence>
<dbReference type="SUPFAM" id="SSF54631">
    <property type="entry name" value="CBS-domain pair"/>
    <property type="match status" value="1"/>
</dbReference>
<keyword evidence="4 13" id="KW-0479">Metal-binding</keyword>
<feature type="binding site" evidence="13 15">
    <location>
        <begin position="364"/>
        <end position="365"/>
    </location>
    <ligand>
        <name>IMP</name>
        <dbReference type="ChEBI" id="CHEBI:58053"/>
    </ligand>
</feature>
<sequence>MWENKFAKEGLTFDDVLLIPAKSEVLPKDVNLQVNLAENLKLNLPIISAGMDTVTEAEMAIAMARQGGLGIIHKNMSIEAQAELVDKVKRSESGVITDPFFLTPDHQVFDAEHLMGKYRISGVPVVNNIEDQKLVGIITNRDLRFISDFSLKISSVMTVENLVTAPVGTNLEQAEKILQKYKIEKLPLVDDNGVLKGLITIKDIEKVIEFPNSAKDKQGRLLAGAAVGVTKDTMKRVEMLVKSHVDAIVLDTAHGHSEGVLEMVKEIRATYPELTIIAGNVATAEGTKALIEAGADVVKVGIGPGSICTTRVVAGVGVPQITAVFDCATEARKHGKTIIADGGIKYSGDIVKALAAGGHAVMLGSMLAGVTESPGETEIFQGRRFKVYRGMGSVAAMEKGSKDRYFQEDNKKFVPEGIEGRLPYKGPLSDTIFQLIGGIRSGMGYCGTATLEELRENSQFVKMTGAGLRESHPHDVQITKEAPNYSM</sequence>
<feature type="binding site" description="in other chain" evidence="13 17">
    <location>
        <position position="308"/>
    </location>
    <ligand>
        <name>K(+)</name>
        <dbReference type="ChEBI" id="CHEBI:29103"/>
        <note>ligand shared between two tetrameric partners</note>
    </ligand>
</feature>
<feature type="binding site" evidence="13">
    <location>
        <position position="470"/>
    </location>
    <ligand>
        <name>K(+)</name>
        <dbReference type="ChEBI" id="CHEBI:29103"/>
        <note>ligand shared between two tetrameric partners</note>
    </ligand>
</feature>
<dbReference type="EC" id="1.1.1.205" evidence="13 20"/>
<feature type="binding site" description="in other chain" evidence="13 17">
    <location>
        <position position="303"/>
    </location>
    <ligand>
        <name>K(+)</name>
        <dbReference type="ChEBI" id="CHEBI:29103"/>
        <note>ligand shared between two tetrameric partners</note>
    </ligand>
</feature>
<dbReference type="EMBL" id="JAUCFI010000003">
    <property type="protein sequence ID" value="MDM5281984.1"/>
    <property type="molecule type" value="Genomic_DNA"/>
</dbReference>
<dbReference type="Proteomes" id="UP001238973">
    <property type="component" value="Unassembled WGS sequence"/>
</dbReference>
<dbReference type="PANTHER" id="PTHR11911:SF111">
    <property type="entry name" value="INOSINE-5'-MONOPHOSPHATE DEHYDROGENASE"/>
    <property type="match status" value="1"/>
</dbReference>
<keyword evidence="9 13" id="KW-0560">Oxidoreductase</keyword>
<feature type="binding site" evidence="13 15">
    <location>
        <begin position="341"/>
        <end position="343"/>
    </location>
    <ligand>
        <name>IMP</name>
        <dbReference type="ChEBI" id="CHEBI:58053"/>
    </ligand>
</feature>
<feature type="domain" description="CBS" evidence="21">
    <location>
        <begin position="95"/>
        <end position="153"/>
    </location>
</feature>
<dbReference type="SMART" id="SM01240">
    <property type="entry name" value="IMPDH"/>
    <property type="match status" value="1"/>
</dbReference>
<feature type="binding site" evidence="13 15">
    <location>
        <position position="306"/>
    </location>
    <ligand>
        <name>IMP</name>
        <dbReference type="ChEBI" id="CHEBI:58053"/>
    </ligand>
</feature>
<dbReference type="AlphaFoldDB" id="A0AAJ1V9G5"/>
<evidence type="ECO:0000256" key="19">
    <source>
        <dbReference type="RuleBase" id="RU003927"/>
    </source>
</evidence>
<evidence type="ECO:0000256" key="5">
    <source>
        <dbReference type="ARBA" id="ARBA00022737"/>
    </source>
</evidence>
<evidence type="ECO:0000256" key="12">
    <source>
        <dbReference type="ARBA" id="ARBA00048028"/>
    </source>
</evidence>
<comment type="caution">
    <text evidence="13">Lacks conserved residue(s) required for the propagation of feature annotation.</text>
</comment>
<keyword evidence="6 13" id="KW-0332">GMP biosynthesis</keyword>
<accession>A0AAJ1V9G5</accession>
<feature type="binding site" evidence="13 15">
    <location>
        <position position="416"/>
    </location>
    <ligand>
        <name>IMP</name>
        <dbReference type="ChEBI" id="CHEBI:58053"/>
    </ligand>
</feature>
<comment type="subunit">
    <text evidence="3 13">Homotetramer.</text>
</comment>
<evidence type="ECO:0000256" key="15">
    <source>
        <dbReference type="PIRSR" id="PIRSR000130-2"/>
    </source>
</evidence>
<dbReference type="InterPro" id="IPR001093">
    <property type="entry name" value="IMP_DH_GMPRt"/>
</dbReference>